<evidence type="ECO:0000256" key="1">
    <source>
        <dbReference type="ARBA" id="ARBA00004141"/>
    </source>
</evidence>
<dbReference type="NCBIfam" id="TIGR00945">
    <property type="entry name" value="tatC"/>
    <property type="match status" value="1"/>
</dbReference>
<keyword evidence="5" id="KW-0653">Protein transport</keyword>
<dbReference type="Pfam" id="PF00902">
    <property type="entry name" value="TatC"/>
    <property type="match status" value="1"/>
</dbReference>
<reference evidence="6" key="1">
    <citation type="submission" date="2020-10" db="EMBL/GenBank/DDBJ databases">
        <authorList>
            <person name="Gilroy R."/>
        </authorList>
    </citation>
    <scope>NUCLEOTIDE SEQUENCE</scope>
    <source>
        <strain evidence="6">20514</strain>
    </source>
</reference>
<comment type="subunit">
    <text evidence="5">Forms a complex with TatA.</text>
</comment>
<reference evidence="6" key="2">
    <citation type="journal article" date="2021" name="PeerJ">
        <title>Extensive microbial diversity within the chicken gut microbiome revealed by metagenomics and culture.</title>
        <authorList>
            <person name="Gilroy R."/>
            <person name="Ravi A."/>
            <person name="Getino M."/>
            <person name="Pursley I."/>
            <person name="Horton D.L."/>
            <person name="Alikhan N.F."/>
            <person name="Baker D."/>
            <person name="Gharbi K."/>
            <person name="Hall N."/>
            <person name="Watson M."/>
            <person name="Adriaenssens E.M."/>
            <person name="Foster-Nyarko E."/>
            <person name="Jarju S."/>
            <person name="Secka A."/>
            <person name="Antonio M."/>
            <person name="Oren A."/>
            <person name="Chaudhuri R.R."/>
            <person name="La Ragione R."/>
            <person name="Hildebrand F."/>
            <person name="Pallen M.J."/>
        </authorList>
    </citation>
    <scope>NUCLEOTIDE SEQUENCE</scope>
    <source>
        <strain evidence="6">20514</strain>
    </source>
</reference>
<sequence>MSEAETPVTESQVPEDSRMTFWDHLEVLRWSLIRIAAVLMVLVVACFIAMPHIFDTFILGPASSDFFVYRWFAAIGRVIPFFPDFSDDGFSVDIININVASQFMTHITTSFWLSLVLVFPYIVYELWKFVRPALFENEEKSVARAFFYGTFMFFLGCAVGYCLIFPFTFRFLAGYQVSQTISNQISLNSYMNNFLGMIFIMGIVFELPLLAWLLSRLGILHKEFLQKYRRHAVVVLLVLSAIITPSGDPFSLMLVFVPLFLLYELSVHIVRSDAPAVAE</sequence>
<dbReference type="GO" id="GO:0065002">
    <property type="term" value="P:intracellular protein transmembrane transport"/>
    <property type="evidence" value="ECO:0007669"/>
    <property type="project" value="TreeGrafter"/>
</dbReference>
<evidence type="ECO:0000313" key="7">
    <source>
        <dbReference type="Proteomes" id="UP000810252"/>
    </source>
</evidence>
<comment type="caution">
    <text evidence="6">The sequence shown here is derived from an EMBL/GenBank/DDBJ whole genome shotgun (WGS) entry which is preliminary data.</text>
</comment>
<keyword evidence="4 5" id="KW-0472">Membrane</keyword>
<feature type="transmembrane region" description="Helical" evidence="5">
    <location>
        <begin position="32"/>
        <end position="54"/>
    </location>
</feature>
<comment type="subcellular location">
    <subcellularLocation>
        <location evidence="5">Cell membrane</location>
        <topology evidence="5">Multi-pass membrane protein</topology>
    </subcellularLocation>
    <subcellularLocation>
        <location evidence="1">Membrane</location>
        <topology evidence="1">Multi-pass membrane protein</topology>
    </subcellularLocation>
</comment>
<dbReference type="AlphaFoldDB" id="A0A9D9HFH7"/>
<dbReference type="GO" id="GO:0009977">
    <property type="term" value="F:proton motive force dependent protein transmembrane transporter activity"/>
    <property type="evidence" value="ECO:0007669"/>
    <property type="project" value="TreeGrafter"/>
</dbReference>
<keyword evidence="5" id="KW-0811">Translocation</keyword>
<keyword evidence="2 5" id="KW-0812">Transmembrane</keyword>
<evidence type="ECO:0000256" key="5">
    <source>
        <dbReference type="HAMAP-Rule" id="MF_00902"/>
    </source>
</evidence>
<dbReference type="PANTHER" id="PTHR30371">
    <property type="entry name" value="SEC-INDEPENDENT PROTEIN TRANSLOCASE PROTEIN TATC"/>
    <property type="match status" value="1"/>
</dbReference>
<dbReference type="PANTHER" id="PTHR30371:SF0">
    <property type="entry name" value="SEC-INDEPENDENT PROTEIN TRANSLOCASE PROTEIN TATC, CHLOROPLASTIC-RELATED"/>
    <property type="match status" value="1"/>
</dbReference>
<evidence type="ECO:0000256" key="2">
    <source>
        <dbReference type="ARBA" id="ARBA00022692"/>
    </source>
</evidence>
<accession>A0A9D9HFH7</accession>
<feature type="transmembrane region" description="Helical" evidence="5">
    <location>
        <begin position="145"/>
        <end position="173"/>
    </location>
</feature>
<comment type="function">
    <text evidence="5">Part of the twin-arginine translocation (Tat) system that transports large folded proteins containing a characteristic twin-arginine motif in their signal peptide across membranes.</text>
</comment>
<dbReference type="EMBL" id="JADIMQ010000081">
    <property type="protein sequence ID" value="MBO8448769.1"/>
    <property type="molecule type" value="Genomic_DNA"/>
</dbReference>
<proteinExistence type="inferred from homology"/>
<evidence type="ECO:0000313" key="6">
    <source>
        <dbReference type="EMBL" id="MBO8448769.1"/>
    </source>
</evidence>
<keyword evidence="5" id="KW-1003">Cell membrane</keyword>
<dbReference type="PRINTS" id="PR01840">
    <property type="entry name" value="TATCFAMILY"/>
</dbReference>
<feature type="transmembrane region" description="Helical" evidence="5">
    <location>
        <begin position="193"/>
        <end position="214"/>
    </location>
</feature>
<dbReference type="InterPro" id="IPR002033">
    <property type="entry name" value="TatC"/>
</dbReference>
<feature type="transmembrane region" description="Helical" evidence="5">
    <location>
        <begin position="66"/>
        <end position="83"/>
    </location>
</feature>
<keyword evidence="5" id="KW-0813">Transport</keyword>
<gene>
    <name evidence="5 6" type="primary">tatC</name>
    <name evidence="6" type="ORF">IAC29_05815</name>
</gene>
<feature type="transmembrane region" description="Helical" evidence="5">
    <location>
        <begin position="234"/>
        <end position="263"/>
    </location>
</feature>
<dbReference type="GO" id="GO:0033281">
    <property type="term" value="C:TAT protein transport complex"/>
    <property type="evidence" value="ECO:0007669"/>
    <property type="project" value="UniProtKB-UniRule"/>
</dbReference>
<keyword evidence="3 5" id="KW-1133">Transmembrane helix</keyword>
<dbReference type="GO" id="GO:0043953">
    <property type="term" value="P:protein transport by the Tat complex"/>
    <property type="evidence" value="ECO:0007669"/>
    <property type="project" value="UniProtKB-UniRule"/>
</dbReference>
<feature type="transmembrane region" description="Helical" evidence="5">
    <location>
        <begin position="103"/>
        <end position="124"/>
    </location>
</feature>
<evidence type="ECO:0000256" key="4">
    <source>
        <dbReference type="ARBA" id="ARBA00023136"/>
    </source>
</evidence>
<organism evidence="6 7">
    <name type="scientific">Candidatus Cryptobacteroides merdigallinarum</name>
    <dbReference type="NCBI Taxonomy" id="2840770"/>
    <lineage>
        <taxon>Bacteria</taxon>
        <taxon>Pseudomonadati</taxon>
        <taxon>Bacteroidota</taxon>
        <taxon>Bacteroidia</taxon>
        <taxon>Bacteroidales</taxon>
        <taxon>Candidatus Cryptobacteroides</taxon>
    </lineage>
</organism>
<dbReference type="HAMAP" id="MF_00902">
    <property type="entry name" value="TatC"/>
    <property type="match status" value="1"/>
</dbReference>
<evidence type="ECO:0000256" key="3">
    <source>
        <dbReference type="ARBA" id="ARBA00022989"/>
    </source>
</evidence>
<protein>
    <recommendedName>
        <fullName evidence="5">Sec-independent protein translocase protein TatC</fullName>
    </recommendedName>
</protein>
<dbReference type="Proteomes" id="UP000810252">
    <property type="component" value="Unassembled WGS sequence"/>
</dbReference>
<name>A0A9D9HFH7_9BACT</name>
<comment type="similarity">
    <text evidence="5">Belongs to the TatC family.</text>
</comment>